<protein>
    <recommendedName>
        <fullName evidence="1">Condensin-2 complex subunit H2 C-terminal domain-containing protein</fullName>
    </recommendedName>
</protein>
<keyword evidence="3" id="KW-1185">Reference proteome</keyword>
<dbReference type="GO" id="GO:0000796">
    <property type="term" value="C:condensin complex"/>
    <property type="evidence" value="ECO:0007669"/>
    <property type="project" value="TreeGrafter"/>
</dbReference>
<organism evidence="2 3">
    <name type="scientific">Meganyctiphanes norvegica</name>
    <name type="common">Northern krill</name>
    <name type="synonym">Thysanopoda norvegica</name>
    <dbReference type="NCBI Taxonomy" id="48144"/>
    <lineage>
        <taxon>Eukaryota</taxon>
        <taxon>Metazoa</taxon>
        <taxon>Ecdysozoa</taxon>
        <taxon>Arthropoda</taxon>
        <taxon>Crustacea</taxon>
        <taxon>Multicrustacea</taxon>
        <taxon>Malacostraca</taxon>
        <taxon>Eumalacostraca</taxon>
        <taxon>Eucarida</taxon>
        <taxon>Euphausiacea</taxon>
        <taxon>Euphausiidae</taxon>
        <taxon>Meganyctiphanes</taxon>
    </lineage>
</organism>
<reference evidence="2 3" key="1">
    <citation type="submission" date="2024-05" db="EMBL/GenBank/DDBJ databases">
        <authorList>
            <person name="Wallberg A."/>
        </authorList>
    </citation>
    <scope>NUCLEOTIDE SEQUENCE [LARGE SCALE GENOMIC DNA]</scope>
</reference>
<dbReference type="GO" id="GO:0010032">
    <property type="term" value="P:meiotic chromosome condensation"/>
    <property type="evidence" value="ECO:0007669"/>
    <property type="project" value="TreeGrafter"/>
</dbReference>
<proteinExistence type="predicted"/>
<comment type="caution">
    <text evidence="2">The sequence shown here is derived from an EMBL/GenBank/DDBJ whole genome shotgun (WGS) entry which is preliminary data.</text>
</comment>
<feature type="non-terminal residue" evidence="2">
    <location>
        <position position="500"/>
    </location>
</feature>
<dbReference type="GO" id="GO:0005634">
    <property type="term" value="C:nucleus"/>
    <property type="evidence" value="ECO:0007669"/>
    <property type="project" value="TreeGrafter"/>
</dbReference>
<dbReference type="Proteomes" id="UP001497623">
    <property type="component" value="Unassembled WGS sequence"/>
</dbReference>
<accession>A0AAV2Q8G1</accession>
<evidence type="ECO:0000313" key="3">
    <source>
        <dbReference type="Proteomes" id="UP001497623"/>
    </source>
</evidence>
<name>A0AAV2Q8G1_MEGNR</name>
<evidence type="ECO:0000313" key="2">
    <source>
        <dbReference type="EMBL" id="CAL4074315.1"/>
    </source>
</evidence>
<dbReference type="PANTHER" id="PTHR14324">
    <property type="entry name" value="CONDENSIN-2 COMPLEX SUBUNIT H2"/>
    <property type="match status" value="1"/>
</dbReference>
<gene>
    <name evidence="2" type="ORF">MNOR_LOCUS9467</name>
</gene>
<dbReference type="EMBL" id="CAXKWB010004584">
    <property type="protein sequence ID" value="CAL4074315.1"/>
    <property type="molecule type" value="Genomic_DNA"/>
</dbReference>
<evidence type="ECO:0000259" key="1">
    <source>
        <dbReference type="Pfam" id="PF16858"/>
    </source>
</evidence>
<dbReference type="Pfam" id="PF16858">
    <property type="entry name" value="CNDH2_C"/>
    <property type="match status" value="1"/>
</dbReference>
<feature type="domain" description="Condensin-2 complex subunit H2 C-terminal" evidence="1">
    <location>
        <begin position="325"/>
        <end position="441"/>
    </location>
</feature>
<sequence length="500" mass="57108">MADTSHKQDLAFTNTSLFLGYCGFWGTYTCNPPEKFILTTKVIWSVPLWSRIVNFIFETCKLNTFYNDLAQKLGLSISVKNILIDAKIIFTTHPLLALCQLKISEFLPVNCSAVIYGFSNLAHSSLSLENSDRNVEAVAMLPNKRAIYRDRHYKTLDYAHTCQHESRQSVTKAERMLYKRFISHKSLASCASMRRLSIASMVTPRLLHSNLTQDEYLFNKLHDDEKKKGRRLAKISCPSSVVYSQLISYYELLCVFDLAILSEKFVLVKDETQIANDDYRVTILNIIGQVTAGPIISQWWTTVTGNCLACSGYDFVGHLSKRNSHFLDCSMQSLASNEMLQRVNRWRSSIKPKLETEEKRNYFDIHSYGGDVIENFSKIGETLTFEEITRKYPQKDVSRVFLACLMLGNSYNLKLCSPGGDRSMDDLKLMLLSRVRQHQNMEEYVAPSQQQPSPKRKRMESIVVQNPNKKKKSVTFDSGIFLSTFAGSTFTGSSFNFSNF</sequence>
<dbReference type="InterPro" id="IPR031739">
    <property type="entry name" value="Ncaph2"/>
</dbReference>
<dbReference type="GO" id="GO:0051306">
    <property type="term" value="P:mitotic sister chromatid separation"/>
    <property type="evidence" value="ECO:0007669"/>
    <property type="project" value="TreeGrafter"/>
</dbReference>
<dbReference type="PANTHER" id="PTHR14324:SF3">
    <property type="entry name" value="CONDENSIN-2 COMPLEX SUBUNIT H2"/>
    <property type="match status" value="1"/>
</dbReference>
<dbReference type="AlphaFoldDB" id="A0AAV2Q8G1"/>
<dbReference type="InterPro" id="IPR031737">
    <property type="entry name" value="CNDH2_C"/>
</dbReference>
<dbReference type="GO" id="GO:0003682">
    <property type="term" value="F:chromatin binding"/>
    <property type="evidence" value="ECO:0007669"/>
    <property type="project" value="TreeGrafter"/>
</dbReference>